<proteinExistence type="predicted"/>
<sequence>MAQRTSAHDLLLKSGKELFNNRRFSDAEIIVGDRVWPVHRSILCPRSVWFNSAFTNGLSESHTAKVTLREQDPDIIHLVLQFLYACDETKLTDLTLVKLLELYRAADFFGIDSLGDDIISHLNNRLLAQATGIWKSRENPNGAFAQSLPFGDITQHWSDEDLKQFFSAAHIAFADCPVFERPRQAMTKFLRETGVILGKEPRFMCALKDQPELAVVMVELLMDTENQGAKSPVYSETPRKCDGCNKAPKTPLFAQTWVVKQFRTGKLSLRGLCQECFGKKEGQDKA</sequence>
<dbReference type="EMBL" id="JAQQWM010000004">
    <property type="protein sequence ID" value="KAK8067700.1"/>
    <property type="molecule type" value="Genomic_DNA"/>
</dbReference>
<evidence type="ECO:0000313" key="2">
    <source>
        <dbReference type="EMBL" id="KAK8067700.1"/>
    </source>
</evidence>
<evidence type="ECO:0000313" key="3">
    <source>
        <dbReference type="Proteomes" id="UP001446871"/>
    </source>
</evidence>
<feature type="domain" description="BTB" evidence="1">
    <location>
        <begin position="25"/>
        <end position="84"/>
    </location>
</feature>
<organism evidence="2 3">
    <name type="scientific">Apiospora saccharicola</name>
    <dbReference type="NCBI Taxonomy" id="335842"/>
    <lineage>
        <taxon>Eukaryota</taxon>
        <taxon>Fungi</taxon>
        <taxon>Dikarya</taxon>
        <taxon>Ascomycota</taxon>
        <taxon>Pezizomycotina</taxon>
        <taxon>Sordariomycetes</taxon>
        <taxon>Xylariomycetidae</taxon>
        <taxon>Amphisphaeriales</taxon>
        <taxon>Apiosporaceae</taxon>
        <taxon>Apiospora</taxon>
    </lineage>
</organism>
<dbReference type="InterPro" id="IPR000210">
    <property type="entry name" value="BTB/POZ_dom"/>
</dbReference>
<dbReference type="Pfam" id="PF00651">
    <property type="entry name" value="BTB"/>
    <property type="match status" value="1"/>
</dbReference>
<reference evidence="2 3" key="1">
    <citation type="submission" date="2023-01" db="EMBL/GenBank/DDBJ databases">
        <title>Analysis of 21 Apiospora genomes using comparative genomics revels a genus with tremendous synthesis potential of carbohydrate active enzymes and secondary metabolites.</title>
        <authorList>
            <person name="Sorensen T."/>
        </authorList>
    </citation>
    <scope>NUCLEOTIDE SEQUENCE [LARGE SCALE GENOMIC DNA]</scope>
    <source>
        <strain evidence="2 3">CBS 83171</strain>
    </source>
</reference>
<dbReference type="Gene3D" id="3.30.710.10">
    <property type="entry name" value="Potassium Channel Kv1.1, Chain A"/>
    <property type="match status" value="1"/>
</dbReference>
<dbReference type="PROSITE" id="PS50097">
    <property type="entry name" value="BTB"/>
    <property type="match status" value="1"/>
</dbReference>
<accession>A0ABR1VBT1</accession>
<dbReference type="PANTHER" id="PTHR24413">
    <property type="entry name" value="SPECKLE-TYPE POZ PROTEIN"/>
    <property type="match status" value="1"/>
</dbReference>
<dbReference type="CDD" id="cd18186">
    <property type="entry name" value="BTB_POZ_ZBTB_KLHL-like"/>
    <property type="match status" value="1"/>
</dbReference>
<dbReference type="Proteomes" id="UP001446871">
    <property type="component" value="Unassembled WGS sequence"/>
</dbReference>
<dbReference type="InterPro" id="IPR011333">
    <property type="entry name" value="SKP1/BTB/POZ_sf"/>
</dbReference>
<keyword evidence="3" id="KW-1185">Reference proteome</keyword>
<dbReference type="SMART" id="SM00225">
    <property type="entry name" value="BTB"/>
    <property type="match status" value="1"/>
</dbReference>
<protein>
    <recommendedName>
        <fullName evidence="1">BTB domain-containing protein</fullName>
    </recommendedName>
</protein>
<evidence type="ECO:0000259" key="1">
    <source>
        <dbReference type="PROSITE" id="PS50097"/>
    </source>
</evidence>
<name>A0ABR1VBT1_9PEZI</name>
<dbReference type="SUPFAM" id="SSF54695">
    <property type="entry name" value="POZ domain"/>
    <property type="match status" value="1"/>
</dbReference>
<gene>
    <name evidence="2" type="ORF">PG996_006812</name>
</gene>
<comment type="caution">
    <text evidence="2">The sequence shown here is derived from an EMBL/GenBank/DDBJ whole genome shotgun (WGS) entry which is preliminary data.</text>
</comment>